<dbReference type="OrthoDB" id="3253553at2759"/>
<keyword evidence="2" id="KW-0812">Transmembrane</keyword>
<reference evidence="3" key="1">
    <citation type="journal article" date="2021" name="Genome Biol. Evol.">
        <title>The assembled and annotated genome of the fairy-ring fungus Marasmius oreades.</title>
        <authorList>
            <person name="Hiltunen M."/>
            <person name="Ament-Velasquez S.L."/>
            <person name="Johannesson H."/>
        </authorList>
    </citation>
    <scope>NUCLEOTIDE SEQUENCE</scope>
    <source>
        <strain evidence="3">03SP1</strain>
    </source>
</reference>
<accession>A0A9P7S124</accession>
<comment type="caution">
    <text evidence="3">The sequence shown here is derived from an EMBL/GenBank/DDBJ whole genome shotgun (WGS) entry which is preliminary data.</text>
</comment>
<feature type="compositionally biased region" description="Basic residues" evidence="1">
    <location>
        <begin position="406"/>
        <end position="418"/>
    </location>
</feature>
<dbReference type="RefSeq" id="XP_043009093.1">
    <property type="nucleotide sequence ID" value="XM_043153808.1"/>
</dbReference>
<dbReference type="KEGG" id="more:E1B28_008966"/>
<feature type="region of interest" description="Disordered" evidence="1">
    <location>
        <begin position="402"/>
        <end position="425"/>
    </location>
</feature>
<keyword evidence="2" id="KW-0472">Membrane</keyword>
<proteinExistence type="predicted"/>
<dbReference type="Proteomes" id="UP001049176">
    <property type="component" value="Chromosome 5"/>
</dbReference>
<organism evidence="3 4">
    <name type="scientific">Marasmius oreades</name>
    <name type="common">fairy-ring Marasmius</name>
    <dbReference type="NCBI Taxonomy" id="181124"/>
    <lineage>
        <taxon>Eukaryota</taxon>
        <taxon>Fungi</taxon>
        <taxon>Dikarya</taxon>
        <taxon>Basidiomycota</taxon>
        <taxon>Agaricomycotina</taxon>
        <taxon>Agaricomycetes</taxon>
        <taxon>Agaricomycetidae</taxon>
        <taxon>Agaricales</taxon>
        <taxon>Marasmiineae</taxon>
        <taxon>Marasmiaceae</taxon>
        <taxon>Marasmius</taxon>
    </lineage>
</organism>
<evidence type="ECO:0000313" key="3">
    <source>
        <dbReference type="EMBL" id="KAG7092623.1"/>
    </source>
</evidence>
<feature type="compositionally biased region" description="Low complexity" evidence="1">
    <location>
        <begin position="90"/>
        <end position="104"/>
    </location>
</feature>
<sequence>MYSPHRRPRPWSPNEHDPLPTISRHHVPNETSYDLDFEYSRYPRNNQRREPSDASVEALDLADYAVRRQQGYASDNVLNSPPPPSLTMASSSGPSSSRTSRRPFSLPPRSPPNRQHEPDFLTPENQDIDISRFPAWSRSWYNSQSSPSSPPDIYSPLPLSHLNSVNYKSRHKSTVSKPFDQGNSWDPYSTTTGNPNSRYGSLGYNNNYWNDPPPLSTFSHESSRNLLPWQEQHRLNSDDLGINPALKEERIRMLEREFGPDAASSSHSRNQDPNSPFLFDDQGKPLIGTVSPSGYITTQGPKKRLSVRVLEIVFAAIAAVPAIYAAAMIKFREKEELPPPQGKPPAYVLYVVSVITLLGLLVMCVAYPCCCGRRRKVKAGGPGEMMGPGGMMVLPVVQGLTGKNGTKNKKQGGGKKYKGGPGPGGDVQVNLIVDPTMFGNGGRQEEDDASDEEYNEYYGSSASMPGAYGPSRKKRKPRRRNVFVGLQMEEEWKRARGFLKKVATMDVLGVVVWGAVFIFILIGKRCPIGGFNGWCNAYNTSSAAACLLCVAFGVSVFFDIKDLHASKESPRTRS</sequence>
<feature type="transmembrane region" description="Helical" evidence="2">
    <location>
        <begin position="347"/>
        <end position="369"/>
    </location>
</feature>
<feature type="region of interest" description="Disordered" evidence="1">
    <location>
        <begin position="440"/>
        <end position="476"/>
    </location>
</feature>
<feature type="region of interest" description="Disordered" evidence="1">
    <location>
        <begin position="70"/>
        <end position="125"/>
    </location>
</feature>
<dbReference type="EMBL" id="CM032185">
    <property type="protein sequence ID" value="KAG7092623.1"/>
    <property type="molecule type" value="Genomic_DNA"/>
</dbReference>
<feature type="region of interest" description="Disordered" evidence="1">
    <location>
        <begin position="1"/>
        <end position="32"/>
    </location>
</feature>
<feature type="region of interest" description="Disordered" evidence="1">
    <location>
        <begin position="260"/>
        <end position="284"/>
    </location>
</feature>
<evidence type="ECO:0000313" key="4">
    <source>
        <dbReference type="Proteomes" id="UP001049176"/>
    </source>
</evidence>
<name>A0A9P7S124_9AGAR</name>
<gene>
    <name evidence="3" type="ORF">E1B28_008966</name>
</gene>
<keyword evidence="4" id="KW-1185">Reference proteome</keyword>
<dbReference type="GeneID" id="66078042"/>
<feature type="compositionally biased region" description="Acidic residues" evidence="1">
    <location>
        <begin position="445"/>
        <end position="455"/>
    </location>
</feature>
<evidence type="ECO:0000256" key="1">
    <source>
        <dbReference type="SAM" id="MobiDB-lite"/>
    </source>
</evidence>
<feature type="transmembrane region" description="Helical" evidence="2">
    <location>
        <begin position="309"/>
        <end position="327"/>
    </location>
</feature>
<evidence type="ECO:0000256" key="2">
    <source>
        <dbReference type="SAM" id="Phobius"/>
    </source>
</evidence>
<protein>
    <submittedName>
        <fullName evidence="3">Uncharacterized protein</fullName>
    </submittedName>
</protein>
<feature type="transmembrane region" description="Helical" evidence="2">
    <location>
        <begin position="502"/>
        <end position="522"/>
    </location>
</feature>
<feature type="transmembrane region" description="Helical" evidence="2">
    <location>
        <begin position="542"/>
        <end position="560"/>
    </location>
</feature>
<feature type="compositionally biased region" description="Polar residues" evidence="1">
    <location>
        <begin position="263"/>
        <end position="274"/>
    </location>
</feature>
<dbReference type="AlphaFoldDB" id="A0A9P7S124"/>
<keyword evidence="2" id="KW-1133">Transmembrane helix</keyword>